<dbReference type="HOGENOM" id="CLU_1275351_0_0_2"/>
<feature type="region of interest" description="Disordered" evidence="2">
    <location>
        <begin position="128"/>
        <end position="207"/>
    </location>
</feature>
<dbReference type="GeneID" id="41604536"/>
<keyword evidence="1" id="KW-0175">Coiled coil</keyword>
<dbReference type="KEGG" id="msz:MSSIH_0566"/>
<name>A0A0E3LA20_9EURY</name>
<dbReference type="AlphaFoldDB" id="A0A0E3LA20"/>
<feature type="compositionally biased region" description="Basic and acidic residues" evidence="2">
    <location>
        <begin position="193"/>
        <end position="207"/>
    </location>
</feature>
<evidence type="ECO:0000256" key="1">
    <source>
        <dbReference type="SAM" id="Coils"/>
    </source>
</evidence>
<accession>A0A0E3LA20</accession>
<dbReference type="GeneID" id="24859371"/>
<sequence length="207" mass="24437">MSGNIEEAGVRMLTEGELISGVVEKHRRFLEEYRKEFEELDSKMDQFEEEAKNARISRTRMAERKEVLKEKRQQYYHQVEGLLEKELFPELDPITIDKIMEDIKKLKGQIEPEEEQKLIDSFMEHLQERTREKGSGENLIQQTGARAEEARNSNLELKEIIESEKQLEEDDGSKNSEISKSKPQHKWLSSKIKSHEEALSYWEKQKV</sequence>
<dbReference type="Proteomes" id="UP000033092">
    <property type="component" value="Chromosome"/>
</dbReference>
<feature type="compositionally biased region" description="Basic and acidic residues" evidence="2">
    <location>
        <begin position="146"/>
        <end position="180"/>
    </location>
</feature>
<dbReference type="EMBL" id="CP009507">
    <property type="protein sequence ID" value="AKB31256.1"/>
    <property type="molecule type" value="Genomic_DNA"/>
</dbReference>
<evidence type="ECO:0000313" key="3">
    <source>
        <dbReference type="EMBL" id="AKB31256.1"/>
    </source>
</evidence>
<dbReference type="RefSeq" id="WP_048174475.1">
    <property type="nucleotide sequence ID" value="NZ_CP009507.1"/>
</dbReference>
<evidence type="ECO:0000313" key="4">
    <source>
        <dbReference type="Proteomes" id="UP000033092"/>
    </source>
</evidence>
<reference evidence="3 4" key="1">
    <citation type="submission" date="2014-07" db="EMBL/GenBank/DDBJ databases">
        <title>Methanogenic archaea and the global carbon cycle.</title>
        <authorList>
            <person name="Henriksen J.R."/>
            <person name="Luke J."/>
            <person name="Reinhart S."/>
            <person name="Benedict M.N."/>
            <person name="Youngblut N.D."/>
            <person name="Metcalf M.E."/>
            <person name="Whitaker R.J."/>
            <person name="Metcalf W.W."/>
        </authorList>
    </citation>
    <scope>NUCLEOTIDE SEQUENCE [LARGE SCALE GENOMIC DNA]</scope>
    <source>
        <strain evidence="3 4">HI350</strain>
    </source>
</reference>
<proteinExistence type="predicted"/>
<dbReference type="PATRIC" id="fig|1434119.4.peg.719"/>
<organism evidence="3 4">
    <name type="scientific">Methanosarcina siciliae HI350</name>
    <dbReference type="NCBI Taxonomy" id="1434119"/>
    <lineage>
        <taxon>Archaea</taxon>
        <taxon>Methanobacteriati</taxon>
        <taxon>Methanobacteriota</taxon>
        <taxon>Stenosarchaea group</taxon>
        <taxon>Methanomicrobia</taxon>
        <taxon>Methanosarcinales</taxon>
        <taxon>Methanosarcinaceae</taxon>
        <taxon>Methanosarcina</taxon>
    </lineage>
</organism>
<evidence type="ECO:0000256" key="2">
    <source>
        <dbReference type="SAM" id="MobiDB-lite"/>
    </source>
</evidence>
<feature type="coiled-coil region" evidence="1">
    <location>
        <begin position="23"/>
        <end position="116"/>
    </location>
</feature>
<gene>
    <name evidence="3" type="ORF">MSSIH_0566</name>
</gene>
<protein>
    <submittedName>
        <fullName evidence="3">Uncharacterized protein</fullName>
    </submittedName>
</protein>